<dbReference type="VEuPathDB" id="FungiDB:PADG_02060"/>
<organism evidence="1 2">
    <name type="scientific">Paracoccidioides brasiliensis (strain Pb18)</name>
    <dbReference type="NCBI Taxonomy" id="502780"/>
    <lineage>
        <taxon>Eukaryota</taxon>
        <taxon>Fungi</taxon>
        <taxon>Dikarya</taxon>
        <taxon>Ascomycota</taxon>
        <taxon>Pezizomycotina</taxon>
        <taxon>Eurotiomycetes</taxon>
        <taxon>Eurotiomycetidae</taxon>
        <taxon>Onygenales</taxon>
        <taxon>Ajellomycetaceae</taxon>
        <taxon>Paracoccidioides</taxon>
    </lineage>
</organism>
<name>C1G544_PARBD</name>
<dbReference type="EMBL" id="KN275958">
    <property type="protein sequence ID" value="EEH45910.2"/>
    <property type="molecule type" value="Genomic_DNA"/>
</dbReference>
<sequence length="155" mass="17718">MVFSSPEPVKLLYWCGYRVRLVTSDLFPRRCDADLDEEKTLDMVEFMMSDRRAPPIMQEYHKREYLLGIDIDLFHVATTPRGFKLRALKKLRLSQLIRPSSSSAAAISELPDIFLDIWHIQPTHCDGNIDLETPATGAAYQLLGTQCTDQSQELS</sequence>
<dbReference type="HOGENOM" id="CLU_1696064_0_0_1"/>
<dbReference type="GeneID" id="22581610"/>
<proteinExistence type="predicted"/>
<keyword evidence="2" id="KW-1185">Reference proteome</keyword>
<evidence type="ECO:0000313" key="2">
    <source>
        <dbReference type="Proteomes" id="UP000001628"/>
    </source>
</evidence>
<reference evidence="1 2" key="1">
    <citation type="journal article" date="2011" name="PLoS Genet.">
        <title>Comparative genomic analysis of human fungal pathogens causing paracoccidioidomycosis.</title>
        <authorList>
            <person name="Desjardins C.A."/>
            <person name="Champion M.D."/>
            <person name="Holder J.W."/>
            <person name="Muszewska A."/>
            <person name="Goldberg J."/>
            <person name="Bailao A.M."/>
            <person name="Brigido M.M."/>
            <person name="Ferreira M.E."/>
            <person name="Garcia A.M."/>
            <person name="Grynberg M."/>
            <person name="Gujja S."/>
            <person name="Heiman D.I."/>
            <person name="Henn M.R."/>
            <person name="Kodira C.D."/>
            <person name="Leon-Narvaez H."/>
            <person name="Longo L.V."/>
            <person name="Ma L.J."/>
            <person name="Malavazi I."/>
            <person name="Matsuo A.L."/>
            <person name="Morais F.V."/>
            <person name="Pereira M."/>
            <person name="Rodriguez-Brito S."/>
            <person name="Sakthikumar S."/>
            <person name="Salem-Izacc S.M."/>
            <person name="Sykes S.M."/>
            <person name="Teixeira M.M."/>
            <person name="Vallejo M.C."/>
            <person name="Walter M.E."/>
            <person name="Yandava C."/>
            <person name="Young S."/>
            <person name="Zeng Q."/>
            <person name="Zucker J."/>
            <person name="Felipe M.S."/>
            <person name="Goldman G.H."/>
            <person name="Haas B.J."/>
            <person name="McEwen J.G."/>
            <person name="Nino-Vega G."/>
            <person name="Puccia R."/>
            <person name="San-Blas G."/>
            <person name="Soares C.M."/>
            <person name="Birren B.W."/>
            <person name="Cuomo C.A."/>
        </authorList>
    </citation>
    <scope>NUCLEOTIDE SEQUENCE [LARGE SCALE GENOMIC DNA]</scope>
    <source>
        <strain evidence="1 2">Pb18</strain>
    </source>
</reference>
<dbReference type="Proteomes" id="UP000001628">
    <property type="component" value="Unassembled WGS sequence"/>
</dbReference>
<evidence type="ECO:0000313" key="1">
    <source>
        <dbReference type="EMBL" id="EEH45910.2"/>
    </source>
</evidence>
<accession>C1G544</accession>
<dbReference type="RefSeq" id="XP_010757187.1">
    <property type="nucleotide sequence ID" value="XM_010758885.1"/>
</dbReference>
<dbReference type="KEGG" id="pbn:PADG_02060"/>
<gene>
    <name evidence="1" type="ORF">PADG_02060</name>
</gene>
<dbReference type="InParanoid" id="C1G544"/>
<dbReference type="AlphaFoldDB" id="C1G544"/>
<protein>
    <submittedName>
        <fullName evidence="1">Uncharacterized protein</fullName>
    </submittedName>
</protein>